<organism evidence="2 3">
    <name type="scientific">Massilia genomosp. 1</name>
    <dbReference type="NCBI Taxonomy" id="2609280"/>
    <lineage>
        <taxon>Bacteria</taxon>
        <taxon>Pseudomonadati</taxon>
        <taxon>Pseudomonadota</taxon>
        <taxon>Betaproteobacteria</taxon>
        <taxon>Burkholderiales</taxon>
        <taxon>Oxalobacteraceae</taxon>
        <taxon>Telluria group</taxon>
        <taxon>Massilia</taxon>
    </lineage>
</organism>
<accession>A0ABX0MHD4</accession>
<reference evidence="2 3" key="1">
    <citation type="submission" date="2019-10" db="EMBL/GenBank/DDBJ databases">
        <title>Taxonomy of Antarctic Massilia spp.: description of Massilia rubra sp. nov., Massilia aquatica sp. nov., Massilia mucilaginosa sp. nov., Massilia frigida sp. nov. isolated from streams, lakes and regoliths.</title>
        <authorList>
            <person name="Holochova P."/>
            <person name="Sedlacek I."/>
            <person name="Kralova S."/>
            <person name="Maslanova I."/>
            <person name="Busse H.-J."/>
            <person name="Stankova E."/>
            <person name="Vrbovska V."/>
            <person name="Kovarovic V."/>
            <person name="Bartak M."/>
            <person name="Svec P."/>
            <person name="Pantucek R."/>
        </authorList>
    </citation>
    <scope>NUCLEOTIDE SEQUENCE [LARGE SCALE GENOMIC DNA]</scope>
    <source>
        <strain evidence="2 3">CCM 8694</strain>
    </source>
</reference>
<evidence type="ECO:0000259" key="1">
    <source>
        <dbReference type="Pfam" id="PF13579"/>
    </source>
</evidence>
<dbReference type="InterPro" id="IPR028098">
    <property type="entry name" value="Glyco_trans_4-like_N"/>
</dbReference>
<name>A0ABX0MHD4_9BURK</name>
<evidence type="ECO:0000313" key="2">
    <source>
        <dbReference type="EMBL" id="NHZ61751.1"/>
    </source>
</evidence>
<dbReference type="Gene3D" id="3.40.50.2000">
    <property type="entry name" value="Glycogen Phosphorylase B"/>
    <property type="match status" value="1"/>
</dbReference>
<feature type="domain" description="Glycosyltransferase subfamily 4-like N-terminal" evidence="1">
    <location>
        <begin position="85"/>
        <end position="197"/>
    </location>
</feature>
<evidence type="ECO:0000313" key="3">
    <source>
        <dbReference type="Proteomes" id="UP000610594"/>
    </source>
</evidence>
<gene>
    <name evidence="2" type="ORF">F1735_05450</name>
</gene>
<sequence length="427" mass="46289">MKIFAICYYAPPKLTPQAIQIGRQLYHLDARVELLHGSDPQFSDAYDQYPDFFERIGSLCVPSPGTFFQGFLHKVARRLLPLYNTIPDGLGPWRRRALAPALERIAASGSEALVSFGMPMSDHLLALDIKRRTGLPWLAHFSDPWSDNPFHPNTWLEHRVNAALERRVIKAADRVLFTSQRTLDLVMAKYPPAWRARAAVLPHAWDMDNFAGPAPAPALAPAVAARPGVRHVVRHIGACYGARSPEPLFAALARMLERQPGAFDAVAFEFVGHVSPNLLASDAYKALPAGLVRMRGQVGYRESLQLARDSDALLVIDAPSKLPSVFLPSKLVEYIGARRPVWGITPPGTSADLIAEWAGSADACAAPDDIEAVTRMLRTGLAALDGAAGQGGPEAVAERFAAPRVAAALKAQIALAMGREASAPRQA</sequence>
<dbReference type="SUPFAM" id="SSF53756">
    <property type="entry name" value="UDP-Glycosyltransferase/glycogen phosphorylase"/>
    <property type="match status" value="1"/>
</dbReference>
<dbReference type="RefSeq" id="WP_167235979.1">
    <property type="nucleotide sequence ID" value="NZ_WHJF01000009.1"/>
</dbReference>
<protein>
    <submittedName>
        <fullName evidence="2">Glycosyltransferase</fullName>
    </submittedName>
</protein>
<comment type="caution">
    <text evidence="2">The sequence shown here is derived from an EMBL/GenBank/DDBJ whole genome shotgun (WGS) entry which is preliminary data.</text>
</comment>
<dbReference type="Pfam" id="PF13579">
    <property type="entry name" value="Glyco_trans_4_4"/>
    <property type="match status" value="1"/>
</dbReference>
<dbReference type="Proteomes" id="UP000610594">
    <property type="component" value="Unassembled WGS sequence"/>
</dbReference>
<proteinExistence type="predicted"/>
<keyword evidence="3" id="KW-1185">Reference proteome</keyword>
<dbReference type="EMBL" id="WHJF01000009">
    <property type="protein sequence ID" value="NHZ61751.1"/>
    <property type="molecule type" value="Genomic_DNA"/>
</dbReference>